<evidence type="ECO:0000313" key="3">
    <source>
        <dbReference type="Proteomes" id="UP000001784"/>
    </source>
</evidence>
<dbReference type="KEGG" id="sfu:Sfum_3871"/>
<dbReference type="AlphaFoldDB" id="A0LQ38"/>
<feature type="compositionally biased region" description="Polar residues" evidence="1">
    <location>
        <begin position="43"/>
        <end position="54"/>
    </location>
</feature>
<dbReference type="Proteomes" id="UP000001784">
    <property type="component" value="Chromosome"/>
</dbReference>
<feature type="region of interest" description="Disordered" evidence="1">
    <location>
        <begin position="42"/>
        <end position="106"/>
    </location>
</feature>
<protein>
    <submittedName>
        <fullName evidence="2">Uncharacterized protein</fullName>
    </submittedName>
</protein>
<dbReference type="HOGENOM" id="CLU_2221917_0_0_7"/>
<proteinExistence type="predicted"/>
<keyword evidence="3" id="KW-1185">Reference proteome</keyword>
<reference evidence="2 3" key="1">
    <citation type="submission" date="2006-10" db="EMBL/GenBank/DDBJ databases">
        <title>Complete sequence of Syntrophobacter fumaroxidans MPOB.</title>
        <authorList>
            <consortium name="US DOE Joint Genome Institute"/>
            <person name="Copeland A."/>
            <person name="Lucas S."/>
            <person name="Lapidus A."/>
            <person name="Barry K."/>
            <person name="Detter J.C."/>
            <person name="Glavina del Rio T."/>
            <person name="Hammon N."/>
            <person name="Israni S."/>
            <person name="Pitluck S."/>
            <person name="Goltsman E.G."/>
            <person name="Martinez M."/>
            <person name="Schmutz J."/>
            <person name="Larimer F."/>
            <person name="Land M."/>
            <person name="Hauser L."/>
            <person name="Kyrpides N."/>
            <person name="Kim E."/>
            <person name="Boone D.R."/>
            <person name="Brockman F."/>
            <person name="Culley D."/>
            <person name="Ferry J."/>
            <person name="Gunsalus R."/>
            <person name="McInerney M.J."/>
            <person name="Morrison M."/>
            <person name="Plugge C."/>
            <person name="Rohlin L."/>
            <person name="Scholten J."/>
            <person name="Sieber J."/>
            <person name="Stams A.J.M."/>
            <person name="Worm P."/>
            <person name="Henstra A.M."/>
            <person name="Richardson P."/>
        </authorList>
    </citation>
    <scope>NUCLEOTIDE SEQUENCE [LARGE SCALE GENOMIC DNA]</scope>
    <source>
        <strain evidence="3">DSM 10017 / MPOB</strain>
    </source>
</reference>
<evidence type="ECO:0000256" key="1">
    <source>
        <dbReference type="SAM" id="MobiDB-lite"/>
    </source>
</evidence>
<accession>A0LQ38</accession>
<organism evidence="2 3">
    <name type="scientific">Syntrophobacter fumaroxidans (strain DSM 10017 / MPOB)</name>
    <dbReference type="NCBI Taxonomy" id="335543"/>
    <lineage>
        <taxon>Bacteria</taxon>
        <taxon>Pseudomonadati</taxon>
        <taxon>Thermodesulfobacteriota</taxon>
        <taxon>Syntrophobacteria</taxon>
        <taxon>Syntrophobacterales</taxon>
        <taxon>Syntrophobacteraceae</taxon>
        <taxon>Syntrophobacter</taxon>
    </lineage>
</organism>
<gene>
    <name evidence="2" type="ordered locus">Sfum_3871</name>
</gene>
<evidence type="ECO:0000313" key="2">
    <source>
        <dbReference type="EMBL" id="ABK19540.1"/>
    </source>
</evidence>
<dbReference type="InParanoid" id="A0LQ38"/>
<sequence length="106" mass="11211">MKGHEDLPGSGPAPGICRTIRAEATKAARECLFPPFRDIPFSSYGQAGKTSRQTEPPKKGAKPTVLPAAPTAPRRQPSELHALIAAGGPAGTRTEEPPGLKLKYRV</sequence>
<dbReference type="EMBL" id="CP000478">
    <property type="protein sequence ID" value="ABK19540.1"/>
    <property type="molecule type" value="Genomic_DNA"/>
</dbReference>
<name>A0LQ38_SYNFM</name>